<gene>
    <name evidence="3" type="ORF">FRACYDRAFT_235260</name>
</gene>
<feature type="region of interest" description="Disordered" evidence="2">
    <location>
        <begin position="391"/>
        <end position="480"/>
    </location>
</feature>
<feature type="compositionally biased region" description="Basic and acidic residues" evidence="2">
    <location>
        <begin position="122"/>
        <end position="132"/>
    </location>
</feature>
<feature type="compositionally biased region" description="Polar residues" evidence="2">
    <location>
        <begin position="411"/>
        <end position="420"/>
    </location>
</feature>
<feature type="coiled-coil region" evidence="1">
    <location>
        <begin position="29"/>
        <end position="86"/>
    </location>
</feature>
<feature type="region of interest" description="Disordered" evidence="2">
    <location>
        <begin position="566"/>
        <end position="586"/>
    </location>
</feature>
<feature type="compositionally biased region" description="Basic residues" evidence="2">
    <location>
        <begin position="428"/>
        <end position="446"/>
    </location>
</feature>
<keyword evidence="4" id="KW-1185">Reference proteome</keyword>
<feature type="region of interest" description="Disordered" evidence="2">
    <location>
        <begin position="301"/>
        <end position="331"/>
    </location>
</feature>
<dbReference type="Proteomes" id="UP000095751">
    <property type="component" value="Unassembled WGS sequence"/>
</dbReference>
<proteinExistence type="predicted"/>
<evidence type="ECO:0000256" key="2">
    <source>
        <dbReference type="SAM" id="MobiDB-lite"/>
    </source>
</evidence>
<feature type="compositionally biased region" description="Low complexity" evidence="2">
    <location>
        <begin position="144"/>
        <end position="162"/>
    </location>
</feature>
<evidence type="ECO:0000313" key="4">
    <source>
        <dbReference type="Proteomes" id="UP000095751"/>
    </source>
</evidence>
<feature type="region of interest" description="Disordered" evidence="2">
    <location>
        <begin position="250"/>
        <end position="278"/>
    </location>
</feature>
<feature type="compositionally biased region" description="Basic and acidic residues" evidence="2">
    <location>
        <begin position="301"/>
        <end position="310"/>
    </location>
</feature>
<feature type="region of interest" description="Disordered" evidence="2">
    <location>
        <begin position="1"/>
        <end position="28"/>
    </location>
</feature>
<dbReference type="GO" id="GO:0004402">
    <property type="term" value="F:histone acetyltransferase activity"/>
    <property type="evidence" value="ECO:0007669"/>
    <property type="project" value="TreeGrafter"/>
</dbReference>
<evidence type="ECO:0000313" key="3">
    <source>
        <dbReference type="EMBL" id="OEU21634.1"/>
    </source>
</evidence>
<feature type="region of interest" description="Disordered" evidence="2">
    <location>
        <begin position="101"/>
        <end position="165"/>
    </location>
</feature>
<name>A0A1E7FU27_9STRA</name>
<dbReference type="PANTHER" id="PTHR20916">
    <property type="entry name" value="CYSTEINE AND GLYCINE-RICH PROTEIN 2 BINDING PROTEIN"/>
    <property type="match status" value="1"/>
</dbReference>
<feature type="compositionally biased region" description="Low complexity" evidence="2">
    <location>
        <begin position="392"/>
        <end position="402"/>
    </location>
</feature>
<protein>
    <submittedName>
        <fullName evidence="3">Uncharacterized protein</fullName>
    </submittedName>
</protein>
<dbReference type="OrthoDB" id="10670123at2759"/>
<dbReference type="KEGG" id="fcy:FRACYDRAFT_235260"/>
<dbReference type="InParanoid" id="A0A1E7FU27"/>
<organism evidence="3 4">
    <name type="scientific">Fragilariopsis cylindrus CCMP1102</name>
    <dbReference type="NCBI Taxonomy" id="635003"/>
    <lineage>
        <taxon>Eukaryota</taxon>
        <taxon>Sar</taxon>
        <taxon>Stramenopiles</taxon>
        <taxon>Ochrophyta</taxon>
        <taxon>Bacillariophyta</taxon>
        <taxon>Bacillariophyceae</taxon>
        <taxon>Bacillariophycidae</taxon>
        <taxon>Bacillariales</taxon>
        <taxon>Bacillariaceae</taxon>
        <taxon>Fragilariopsis</taxon>
    </lineage>
</organism>
<dbReference type="AlphaFoldDB" id="A0A1E7FU27"/>
<accession>A0A1E7FU27</accession>
<reference evidence="3 4" key="1">
    <citation type="submission" date="2016-09" db="EMBL/GenBank/DDBJ databases">
        <title>Extensive genetic diversity and differential bi-allelic expression allows diatom success in the polar Southern Ocean.</title>
        <authorList>
            <consortium name="DOE Joint Genome Institute"/>
            <person name="Mock T."/>
            <person name="Otillar R.P."/>
            <person name="Strauss J."/>
            <person name="Dupont C."/>
            <person name="Frickenhaus S."/>
            <person name="Maumus F."/>
            <person name="Mcmullan M."/>
            <person name="Sanges R."/>
            <person name="Schmutz J."/>
            <person name="Toseland A."/>
            <person name="Valas R."/>
            <person name="Veluchamy A."/>
            <person name="Ward B.J."/>
            <person name="Allen A."/>
            <person name="Barry K."/>
            <person name="Falciatore A."/>
            <person name="Ferrante M."/>
            <person name="Fortunato A.E."/>
            <person name="Gloeckner G."/>
            <person name="Gruber A."/>
            <person name="Hipkin R."/>
            <person name="Janech M."/>
            <person name="Kroth P."/>
            <person name="Leese F."/>
            <person name="Lindquist E."/>
            <person name="Lyon B.R."/>
            <person name="Martin J."/>
            <person name="Mayer C."/>
            <person name="Parker M."/>
            <person name="Quesneville H."/>
            <person name="Raymond J."/>
            <person name="Uhlig C."/>
            <person name="Valentin K.U."/>
            <person name="Worden A.Z."/>
            <person name="Armbrust E.V."/>
            <person name="Bowler C."/>
            <person name="Green B."/>
            <person name="Moulton V."/>
            <person name="Van Oosterhout C."/>
            <person name="Grigoriev I."/>
        </authorList>
    </citation>
    <scope>NUCLEOTIDE SEQUENCE [LARGE SCALE GENOMIC DNA]</scope>
    <source>
        <strain evidence="3 4">CCMP1102</strain>
    </source>
</reference>
<evidence type="ECO:0000256" key="1">
    <source>
        <dbReference type="SAM" id="Coils"/>
    </source>
</evidence>
<feature type="compositionally biased region" description="Polar residues" evidence="2">
    <location>
        <begin position="262"/>
        <end position="272"/>
    </location>
</feature>
<keyword evidence="1" id="KW-0175">Coiled coil</keyword>
<feature type="compositionally biased region" description="Low complexity" evidence="2">
    <location>
        <begin position="314"/>
        <end position="331"/>
    </location>
</feature>
<dbReference type="EMBL" id="KV784354">
    <property type="protein sequence ID" value="OEU21634.1"/>
    <property type="molecule type" value="Genomic_DNA"/>
</dbReference>
<feature type="compositionally biased region" description="Polar residues" evidence="2">
    <location>
        <begin position="459"/>
        <end position="473"/>
    </location>
</feature>
<dbReference type="PANTHER" id="PTHR20916:SF26">
    <property type="entry name" value="CYSTEINE-RICH PROTEIN 2-BINDING PROTEIN"/>
    <property type="match status" value="1"/>
</dbReference>
<sequence>MPEEQEQQLQQQDHQHNHNHNQLDQQESIIMMKEALEVVAKELQEQEQEQKMQINQDHVDGIMTKMEKEEDELQEELLQQVEHQEAVTTITIQEEEQASFFASVTPPPPPPPNKEEEETEQQSDHDHTLPKENEEEEEQDEKIQQQSLVVESASSTTTTTTTEEVEQADTIVRSLISNGLQQLTYTERCCIQDEIHGVQSMGCMDEETNPLFVRSALQQFNKHLDDMMMSSSTTTPHTDDSYYSSLFFRDHDEDDDDHQEDGTSSNTTNSTPALPPSSAAIPTYAYELCLRKNYIYAQKGKEEVEDEQQHQHLSSSSSSSSFSSSSSSSSSSSTLKLMCLRAELWNPQKACERFLRHLNTLYKYYGEDALQYPLTLQRFFHQNYQSQVNIMKNSNNNNNNNKNKNKDNNNRATTITETTSQPPPLPPPRKKRPYKKRGSNKTKGTKRVSTTPEGGAAADTTNDDLLSSSTNTPPIHHSMATPEMSWLKQGGFQLLPSRERSGRRVVIFHGISLEEQQSKLNNNNIHAMFKAMLYFFTTIAKCDIDAQRDGIVLILSASVASSFTSFSTTSNTSASSTTSSSSSSTPSASTFLDEYYNLHQSMPIRCSSVHICYDIENDRGLSSIRLDMIQRLGHVFSQRVRIYDKDASNFQTKNQLSTYGIHVHDIPLTGTSSLKFKHHFQWIKIQEFFEKQENLAQEAIAIAEAEEQTARDDSSPISLSYLQHSQGQDQQQLGLDISLDGLPSFFGGGVGVSSPCHQFQQQQLQHFWNENNKFQRGNLEFMEIIESKIPIYQDTRSWKKKHEILVDALSEFLDLTDGRGRFLTNATQLKGMISEKAPDGCWIDLPLNSPLLMQKVRNLLINHIRRLENRAASLKRKTPGTTKSSSSKNAMIITQTVKKMKTTTGTPQQCCAVIAKPLPMNAFTTLPPRTTGRRNLASVFDCATNNKNNSNGDVIDGDRSTRLHNVVDAIVAIDDRLNKEVDELFLLDDSLRTTTRDFGTTLMDSNGNDNEHDGIVNNNVNNGIANNEMTDVLLGCSA</sequence>